<dbReference type="AlphaFoldDB" id="A0AA88MA89"/>
<feature type="transmembrane region" description="Helical" evidence="5">
    <location>
        <begin position="410"/>
        <end position="435"/>
    </location>
</feature>
<feature type="transmembrane region" description="Helical" evidence="5">
    <location>
        <begin position="224"/>
        <end position="243"/>
    </location>
</feature>
<feature type="transmembrane region" description="Helical" evidence="5">
    <location>
        <begin position="360"/>
        <end position="383"/>
    </location>
</feature>
<feature type="transmembrane region" description="Helical" evidence="5">
    <location>
        <begin position="456"/>
        <end position="474"/>
    </location>
</feature>
<reference evidence="6" key="1">
    <citation type="submission" date="2023-08" db="EMBL/GenBank/DDBJ databases">
        <title>Pelteobagrus vachellii genome.</title>
        <authorList>
            <person name="Liu H."/>
        </authorList>
    </citation>
    <scope>NUCLEOTIDE SEQUENCE</scope>
    <source>
        <strain evidence="6">PRFRI_2022a</strain>
        <tissue evidence="6">Muscle</tissue>
    </source>
</reference>
<feature type="transmembrane region" description="Helical" evidence="5">
    <location>
        <begin position="168"/>
        <end position="190"/>
    </location>
</feature>
<dbReference type="Pfam" id="PF13520">
    <property type="entry name" value="AA_permease_2"/>
    <property type="match status" value="1"/>
</dbReference>
<feature type="transmembrane region" description="Helical" evidence="5">
    <location>
        <begin position="540"/>
        <end position="560"/>
    </location>
</feature>
<gene>
    <name evidence="6" type="ORF">Q7C36_015976</name>
</gene>
<keyword evidence="7" id="KW-1185">Reference proteome</keyword>
<evidence type="ECO:0000256" key="1">
    <source>
        <dbReference type="ARBA" id="ARBA00004141"/>
    </source>
</evidence>
<dbReference type="InterPro" id="IPR002293">
    <property type="entry name" value="AA/rel_permease1"/>
</dbReference>
<proteinExistence type="predicted"/>
<name>A0AA88MA89_TACVA</name>
<feature type="transmembrane region" description="Helical" evidence="5">
    <location>
        <begin position="255"/>
        <end position="277"/>
    </location>
</feature>
<dbReference type="Gene3D" id="1.20.1740.10">
    <property type="entry name" value="Amino acid/polyamine transporter I"/>
    <property type="match status" value="1"/>
</dbReference>
<feature type="transmembrane region" description="Helical" evidence="5">
    <location>
        <begin position="329"/>
        <end position="348"/>
    </location>
</feature>
<evidence type="ECO:0000256" key="2">
    <source>
        <dbReference type="ARBA" id="ARBA00022692"/>
    </source>
</evidence>
<evidence type="ECO:0000256" key="3">
    <source>
        <dbReference type="ARBA" id="ARBA00022989"/>
    </source>
</evidence>
<accession>A0AA88MA89</accession>
<dbReference type="PANTHER" id="PTHR11785:SF246">
    <property type="entry name" value="CYSTINE_GLUTAMATE TRANSPORTER"/>
    <property type="match status" value="1"/>
</dbReference>
<dbReference type="FunFam" id="1.20.1740.10:FF:000057">
    <property type="entry name" value="Cystine/glutamate transporter"/>
    <property type="match status" value="1"/>
</dbReference>
<evidence type="ECO:0000256" key="4">
    <source>
        <dbReference type="ARBA" id="ARBA00023136"/>
    </source>
</evidence>
<feature type="transmembrane region" description="Helical" evidence="5">
    <location>
        <begin position="480"/>
        <end position="501"/>
    </location>
</feature>
<dbReference type="GO" id="GO:0016020">
    <property type="term" value="C:membrane"/>
    <property type="evidence" value="ECO:0007669"/>
    <property type="project" value="UniProtKB-SubCell"/>
</dbReference>
<evidence type="ECO:0008006" key="8">
    <source>
        <dbReference type="Google" id="ProtNLM"/>
    </source>
</evidence>
<evidence type="ECO:0000313" key="6">
    <source>
        <dbReference type="EMBL" id="KAK2832514.1"/>
    </source>
</evidence>
<evidence type="ECO:0000313" key="7">
    <source>
        <dbReference type="Proteomes" id="UP001187315"/>
    </source>
</evidence>
<feature type="transmembrane region" description="Helical" evidence="5">
    <location>
        <begin position="136"/>
        <end position="156"/>
    </location>
</feature>
<keyword evidence="3 5" id="KW-1133">Transmembrane helix</keyword>
<organism evidence="6 7">
    <name type="scientific">Tachysurus vachellii</name>
    <name type="common">Darkbarbel catfish</name>
    <name type="synonym">Pelteobagrus vachellii</name>
    <dbReference type="NCBI Taxonomy" id="175792"/>
    <lineage>
        <taxon>Eukaryota</taxon>
        <taxon>Metazoa</taxon>
        <taxon>Chordata</taxon>
        <taxon>Craniata</taxon>
        <taxon>Vertebrata</taxon>
        <taxon>Euteleostomi</taxon>
        <taxon>Actinopterygii</taxon>
        <taxon>Neopterygii</taxon>
        <taxon>Teleostei</taxon>
        <taxon>Ostariophysi</taxon>
        <taxon>Siluriformes</taxon>
        <taxon>Bagridae</taxon>
        <taxon>Tachysurus</taxon>
    </lineage>
</organism>
<protein>
    <recommendedName>
        <fullName evidence="8">Cystine/glutamate transporter</fullName>
    </recommendedName>
</protein>
<sequence length="594" mass="65187">MFDDPAITTASSEDTSQAVFAIKTAPSEDSVSVFETAPPEDIVPDFKTAPAIERAPAEAPAAALSDTVKAKAADEESSTSVANVDDVQLDDSTKEYLLSLTELLHMSVVRKTELEMSSQKVEDSVKEDKVHLRRSISLVPAVSFIIGAMVGSGIFIAPKGVHINTGSVGLSLLVWALCGLLSMLGALSYAELGTSFKKSGAHYTYILETLGPLPAFLRLWSEFIFIRPAVTAYIALAFGHYVVEPFFTPCPAPLPLVKLISFLAMTFLVAVNCWSVSLASRTQVILLIVKISALVLIIIPGIMALSKGQTENFENAFNSESLTLKKLPLAFYSGLYAYSGWFALNFVTEEVINPKRNIPLAIILSMVTVTILYVLVNVAYYTMMTEDELLRSDAVAVTFTSKALPRMASLVPLLVAMSCLGAMNGGIFAVPRMLLVAAREGQWPVLFSMIHIRRKTPMPAVLLLSPLTVIMVAKGEIYQLINFASFSRWLFVALVTLGLVVHRYRFPDHPKAFKVPLAVPVIFTVVCFFIVGLSLYSDPWNTGCSLGVTFTGIPVYYLTVKHSYVPTRWRKAFDYCSRQLQILLEVIQQEVQTY</sequence>
<feature type="transmembrane region" description="Helical" evidence="5">
    <location>
        <begin position="513"/>
        <end position="534"/>
    </location>
</feature>
<dbReference type="Proteomes" id="UP001187315">
    <property type="component" value="Unassembled WGS sequence"/>
</dbReference>
<keyword evidence="4 5" id="KW-0472">Membrane</keyword>
<dbReference type="PANTHER" id="PTHR11785">
    <property type="entry name" value="AMINO ACID TRANSPORTER"/>
    <property type="match status" value="1"/>
</dbReference>
<evidence type="ECO:0000256" key="5">
    <source>
        <dbReference type="SAM" id="Phobius"/>
    </source>
</evidence>
<dbReference type="InterPro" id="IPR050598">
    <property type="entry name" value="AminoAcid_Transporter"/>
</dbReference>
<comment type="subcellular location">
    <subcellularLocation>
        <location evidence="1">Membrane</location>
        <topology evidence="1">Multi-pass membrane protein</topology>
    </subcellularLocation>
</comment>
<comment type="caution">
    <text evidence="6">The sequence shown here is derived from an EMBL/GenBank/DDBJ whole genome shotgun (WGS) entry which is preliminary data.</text>
</comment>
<dbReference type="GO" id="GO:0015179">
    <property type="term" value="F:L-amino acid transmembrane transporter activity"/>
    <property type="evidence" value="ECO:0007669"/>
    <property type="project" value="TreeGrafter"/>
</dbReference>
<keyword evidence="2 5" id="KW-0812">Transmembrane</keyword>
<feature type="transmembrane region" description="Helical" evidence="5">
    <location>
        <begin position="284"/>
        <end position="305"/>
    </location>
</feature>
<dbReference type="EMBL" id="JAVHJS010000016">
    <property type="protein sequence ID" value="KAK2832514.1"/>
    <property type="molecule type" value="Genomic_DNA"/>
</dbReference>